<reference evidence="3 4" key="1">
    <citation type="submission" date="2019-09" db="EMBL/GenBank/DDBJ databases">
        <title>Genome sequence of Adhaeribacter sp. M2.</title>
        <authorList>
            <person name="Srinivasan S."/>
        </authorList>
    </citation>
    <scope>NUCLEOTIDE SEQUENCE [LARGE SCALE GENOMIC DNA]</scope>
    <source>
        <strain evidence="3 4">M2</strain>
    </source>
</reference>
<evidence type="ECO:0000313" key="3">
    <source>
        <dbReference type="EMBL" id="KAA9345607.1"/>
    </source>
</evidence>
<dbReference type="InterPro" id="IPR052893">
    <property type="entry name" value="TCS_response_regulator"/>
</dbReference>
<keyword evidence="4" id="KW-1185">Reference proteome</keyword>
<keyword evidence="1" id="KW-0597">Phosphoprotein</keyword>
<dbReference type="RefSeq" id="WP_150901749.1">
    <property type="nucleotide sequence ID" value="NZ_VTWT01000001.1"/>
</dbReference>
<protein>
    <submittedName>
        <fullName evidence="3">Response regulator</fullName>
    </submittedName>
</protein>
<accession>A0A5N1J4H1</accession>
<dbReference type="Gene3D" id="3.40.50.2300">
    <property type="match status" value="1"/>
</dbReference>
<gene>
    <name evidence="3" type="ORF">F0P94_00520</name>
</gene>
<comment type="caution">
    <text evidence="3">The sequence shown here is derived from an EMBL/GenBank/DDBJ whole genome shotgun (WGS) entry which is preliminary data.</text>
</comment>
<dbReference type="PROSITE" id="PS50110">
    <property type="entry name" value="RESPONSE_REGULATORY"/>
    <property type="match status" value="1"/>
</dbReference>
<proteinExistence type="predicted"/>
<dbReference type="InterPro" id="IPR001789">
    <property type="entry name" value="Sig_transdc_resp-reg_receiver"/>
</dbReference>
<evidence type="ECO:0000259" key="2">
    <source>
        <dbReference type="PROSITE" id="PS50110"/>
    </source>
</evidence>
<dbReference type="Proteomes" id="UP000326570">
    <property type="component" value="Unassembled WGS sequence"/>
</dbReference>
<dbReference type="EMBL" id="VTWT01000001">
    <property type="protein sequence ID" value="KAA9345607.1"/>
    <property type="molecule type" value="Genomic_DNA"/>
</dbReference>
<dbReference type="InterPro" id="IPR011006">
    <property type="entry name" value="CheY-like_superfamily"/>
</dbReference>
<organism evidence="3 4">
    <name type="scientific">Adhaeribacter soli</name>
    <dbReference type="NCBI Taxonomy" id="2607655"/>
    <lineage>
        <taxon>Bacteria</taxon>
        <taxon>Pseudomonadati</taxon>
        <taxon>Bacteroidota</taxon>
        <taxon>Cytophagia</taxon>
        <taxon>Cytophagales</taxon>
        <taxon>Hymenobacteraceae</taxon>
        <taxon>Adhaeribacter</taxon>
    </lineage>
</organism>
<dbReference type="AlphaFoldDB" id="A0A5N1J4H1"/>
<dbReference type="GO" id="GO:0000160">
    <property type="term" value="P:phosphorelay signal transduction system"/>
    <property type="evidence" value="ECO:0007669"/>
    <property type="project" value="InterPro"/>
</dbReference>
<name>A0A5N1J4H1_9BACT</name>
<dbReference type="SMART" id="SM00448">
    <property type="entry name" value="REC"/>
    <property type="match status" value="1"/>
</dbReference>
<evidence type="ECO:0000256" key="1">
    <source>
        <dbReference type="PROSITE-ProRule" id="PRU00169"/>
    </source>
</evidence>
<sequence length="130" mass="15057">MNVFLIDDDELSTFLTRHWLVREGLCEEVQTFISAEEALTSLEQCPDYLLPQVIFLDLNMPVMSGWEFLDALSPQAARLKSRTQIYILTSSLDLNDEMRSKDYDLVAAFIHKPIKSEDIQLIRFHTGIYN</sequence>
<dbReference type="PANTHER" id="PTHR44520">
    <property type="entry name" value="RESPONSE REGULATOR RCP1-RELATED"/>
    <property type="match status" value="1"/>
</dbReference>
<dbReference type="SUPFAM" id="SSF52172">
    <property type="entry name" value="CheY-like"/>
    <property type="match status" value="1"/>
</dbReference>
<feature type="domain" description="Response regulatory" evidence="2">
    <location>
        <begin position="2"/>
        <end position="127"/>
    </location>
</feature>
<dbReference type="PANTHER" id="PTHR44520:SF2">
    <property type="entry name" value="RESPONSE REGULATOR RCP1"/>
    <property type="match status" value="1"/>
</dbReference>
<evidence type="ECO:0000313" key="4">
    <source>
        <dbReference type="Proteomes" id="UP000326570"/>
    </source>
</evidence>
<dbReference type="Pfam" id="PF00072">
    <property type="entry name" value="Response_reg"/>
    <property type="match status" value="1"/>
</dbReference>
<feature type="modified residue" description="4-aspartylphosphate" evidence="1">
    <location>
        <position position="57"/>
    </location>
</feature>